<sequence length="23" mass="2722">MPHDVWYVVSIFLIKHLLHCACP</sequence>
<dbReference type="AlphaFoldDB" id="A0A0A9BVE9"/>
<organism evidence="1">
    <name type="scientific">Arundo donax</name>
    <name type="common">Giant reed</name>
    <name type="synonym">Donax arundinaceus</name>
    <dbReference type="NCBI Taxonomy" id="35708"/>
    <lineage>
        <taxon>Eukaryota</taxon>
        <taxon>Viridiplantae</taxon>
        <taxon>Streptophyta</taxon>
        <taxon>Embryophyta</taxon>
        <taxon>Tracheophyta</taxon>
        <taxon>Spermatophyta</taxon>
        <taxon>Magnoliopsida</taxon>
        <taxon>Liliopsida</taxon>
        <taxon>Poales</taxon>
        <taxon>Poaceae</taxon>
        <taxon>PACMAD clade</taxon>
        <taxon>Arundinoideae</taxon>
        <taxon>Arundineae</taxon>
        <taxon>Arundo</taxon>
    </lineage>
</organism>
<reference evidence="1" key="1">
    <citation type="submission" date="2014-09" db="EMBL/GenBank/DDBJ databases">
        <authorList>
            <person name="Magalhaes I.L.F."/>
            <person name="Oliveira U."/>
            <person name="Santos F.R."/>
            <person name="Vidigal T.H.D.A."/>
            <person name="Brescovit A.D."/>
            <person name="Santos A.J."/>
        </authorList>
    </citation>
    <scope>NUCLEOTIDE SEQUENCE</scope>
    <source>
        <tissue evidence="1">Shoot tissue taken approximately 20 cm above the soil surface</tissue>
    </source>
</reference>
<proteinExistence type="predicted"/>
<reference evidence="1" key="2">
    <citation type="journal article" date="2015" name="Data Brief">
        <title>Shoot transcriptome of the giant reed, Arundo donax.</title>
        <authorList>
            <person name="Barrero R.A."/>
            <person name="Guerrero F.D."/>
            <person name="Moolhuijzen P."/>
            <person name="Goolsby J.A."/>
            <person name="Tidwell J."/>
            <person name="Bellgard S.E."/>
            <person name="Bellgard M.I."/>
        </authorList>
    </citation>
    <scope>NUCLEOTIDE SEQUENCE</scope>
    <source>
        <tissue evidence="1">Shoot tissue taken approximately 20 cm above the soil surface</tissue>
    </source>
</reference>
<name>A0A0A9BVE9_ARUDO</name>
<protein>
    <submittedName>
        <fullName evidence="1">Uncharacterized protein</fullName>
    </submittedName>
</protein>
<evidence type="ECO:0000313" key="1">
    <source>
        <dbReference type="EMBL" id="JAD65105.1"/>
    </source>
</evidence>
<dbReference type="EMBL" id="GBRH01232790">
    <property type="protein sequence ID" value="JAD65105.1"/>
    <property type="molecule type" value="Transcribed_RNA"/>
</dbReference>
<accession>A0A0A9BVE9</accession>